<feature type="domain" description="Phospholipase/carboxylesterase/thioesterase" evidence="1">
    <location>
        <begin position="77"/>
        <end position="147"/>
    </location>
</feature>
<accession>A0ABR0E8U5</accession>
<dbReference type="Proteomes" id="UP001305779">
    <property type="component" value="Unassembled WGS sequence"/>
</dbReference>
<comment type="caution">
    <text evidence="2">The sequence shown here is derived from an EMBL/GenBank/DDBJ whole genome shotgun (WGS) entry which is preliminary data.</text>
</comment>
<dbReference type="SUPFAM" id="SSF53474">
    <property type="entry name" value="alpha/beta-Hydrolases"/>
    <property type="match status" value="1"/>
</dbReference>
<dbReference type="EMBL" id="JAXOVC010000008">
    <property type="protein sequence ID" value="KAK4497853.1"/>
    <property type="molecule type" value="Genomic_DNA"/>
</dbReference>
<evidence type="ECO:0000313" key="2">
    <source>
        <dbReference type="EMBL" id="KAK4497853.1"/>
    </source>
</evidence>
<dbReference type="InterPro" id="IPR003140">
    <property type="entry name" value="PLipase/COase/thioEstase"/>
</dbReference>
<evidence type="ECO:0000313" key="3">
    <source>
        <dbReference type="Proteomes" id="UP001305779"/>
    </source>
</evidence>
<evidence type="ECO:0000259" key="1">
    <source>
        <dbReference type="Pfam" id="PF02230"/>
    </source>
</evidence>
<proteinExistence type="predicted"/>
<dbReference type="InterPro" id="IPR029058">
    <property type="entry name" value="AB_hydrolase_fold"/>
</dbReference>
<dbReference type="Pfam" id="PF02230">
    <property type="entry name" value="Abhydrolase_2"/>
    <property type="match status" value="1"/>
</dbReference>
<keyword evidence="3" id="KW-1185">Reference proteome</keyword>
<name>A0ABR0E8U5_ZASCE</name>
<protein>
    <recommendedName>
        <fullName evidence="1">Phospholipase/carboxylesterase/thioesterase domain-containing protein</fullName>
    </recommendedName>
</protein>
<reference evidence="2 3" key="1">
    <citation type="journal article" date="2023" name="G3 (Bethesda)">
        <title>A chromosome-level genome assembly of Zasmidium syzygii isolated from banana leaves.</title>
        <authorList>
            <person name="van Westerhoven A.C."/>
            <person name="Mehrabi R."/>
            <person name="Talebi R."/>
            <person name="Steentjes M.B.F."/>
            <person name="Corcolon B."/>
            <person name="Chong P.A."/>
            <person name="Kema G.H.J."/>
            <person name="Seidl M.F."/>
        </authorList>
    </citation>
    <scope>NUCLEOTIDE SEQUENCE [LARGE SCALE GENOMIC DNA]</scope>
    <source>
        <strain evidence="2 3">P124</strain>
    </source>
</reference>
<gene>
    <name evidence="2" type="ORF">PRZ48_010508</name>
</gene>
<sequence length="296" mass="32966">MSLPGPSVEEVEDVLCCPTEEDETYVWKLLEAQNNAFLAEFNAVDQQIAKAKWVVAHPVITHPHLLTVILLHERGDFPQSAAIAIYALLKQPTPLRSVVGVGGWLDPDLVPDNNLFRPSWSRGPETPVFLLHDRLDTVVTVKEAHQMLATLEQRDMNVAYIEAAANRLLSVKNMPPAKLGALEIQIIRTLSGLQRIKVPEVSPMDKSCVLGIDIGEGPVAWGQPMRHHLESCLNPALSTTLWGVCLSAWPGCLVQAASLLEIRKMPKTLKERFKARAYLHRSKTQDIVEPRRHVTL</sequence>
<dbReference type="Gene3D" id="3.40.50.1820">
    <property type="entry name" value="alpha/beta hydrolase"/>
    <property type="match status" value="1"/>
</dbReference>
<organism evidence="2 3">
    <name type="scientific">Zasmidium cellare</name>
    <name type="common">Wine cellar mold</name>
    <name type="synonym">Racodium cellare</name>
    <dbReference type="NCBI Taxonomy" id="395010"/>
    <lineage>
        <taxon>Eukaryota</taxon>
        <taxon>Fungi</taxon>
        <taxon>Dikarya</taxon>
        <taxon>Ascomycota</taxon>
        <taxon>Pezizomycotina</taxon>
        <taxon>Dothideomycetes</taxon>
        <taxon>Dothideomycetidae</taxon>
        <taxon>Mycosphaerellales</taxon>
        <taxon>Mycosphaerellaceae</taxon>
        <taxon>Zasmidium</taxon>
    </lineage>
</organism>